<keyword evidence="2" id="KW-1133">Transmembrane helix</keyword>
<sequence length="451" mass="50028">MEAANSARPLPHFDYVPTRGGHRPEWYRLLVTQSGSRRYLGRTGAIDARQRDLVAAPCKGQRPNQQLLPLPMQPIPGEPSGLRNRNRLLSLGRRSRTATHDRTPEAAECQKILQKPAQPLPRDEECLTEVVATIAAGYAEGMTRYLPLSKEPGTTVPTIVFGGKEAPRFASPHNDPLVFEIKITSVIVQRILIDTGSSDCLKKLTHPGRNIIALVHSILGFGGQEVNPTGMIRLLVCFSDKLKSKNLEVDFLIVDVPTANNVILRRPTLHKEERRKSKEKEGGLHIKLSIILMTLLLRSLGLSIQGVSYLIPCTLTFARSRNKFHLLRVTAFVLGSLALVYVVEVGLEIDILLKFLNQRHEDFEQIPQGIGPALLIALFLGLSHPFSPRAFKFSQRRWYRVASASSLRHFAVALTPRVNASAIVTSSSVILVESEVPKVAKSQDVTKVLDQ</sequence>
<feature type="transmembrane region" description="Helical" evidence="2">
    <location>
        <begin position="369"/>
        <end position="387"/>
    </location>
</feature>
<reference evidence="3" key="1">
    <citation type="submission" date="2022-04" db="EMBL/GenBank/DDBJ databases">
        <title>Carnegiea gigantea Genome sequencing and assembly v2.</title>
        <authorList>
            <person name="Copetti D."/>
            <person name="Sanderson M.J."/>
            <person name="Burquez A."/>
            <person name="Wojciechowski M.F."/>
        </authorList>
    </citation>
    <scope>NUCLEOTIDE SEQUENCE</scope>
    <source>
        <strain evidence="3">SGP5-SGP5p</strain>
        <tissue evidence="3">Aerial part</tissue>
    </source>
</reference>
<name>A0A9Q1KYX0_9CARY</name>
<protein>
    <recommendedName>
        <fullName evidence="5">Peptidase A2 domain-containing protein</fullName>
    </recommendedName>
</protein>
<accession>A0A9Q1KYX0</accession>
<dbReference type="PANTHER" id="PTHR33240">
    <property type="entry name" value="OS08G0508500 PROTEIN"/>
    <property type="match status" value="1"/>
</dbReference>
<feature type="region of interest" description="Disordered" evidence="1">
    <location>
        <begin position="61"/>
        <end position="84"/>
    </location>
</feature>
<keyword evidence="4" id="KW-1185">Reference proteome</keyword>
<dbReference type="Proteomes" id="UP001153076">
    <property type="component" value="Unassembled WGS sequence"/>
</dbReference>
<keyword evidence="2" id="KW-0812">Transmembrane</keyword>
<evidence type="ECO:0000313" key="4">
    <source>
        <dbReference type="Proteomes" id="UP001153076"/>
    </source>
</evidence>
<proteinExistence type="predicted"/>
<gene>
    <name evidence="3" type="ORF">Cgig2_014113</name>
</gene>
<organism evidence="3 4">
    <name type="scientific">Carnegiea gigantea</name>
    <dbReference type="NCBI Taxonomy" id="171969"/>
    <lineage>
        <taxon>Eukaryota</taxon>
        <taxon>Viridiplantae</taxon>
        <taxon>Streptophyta</taxon>
        <taxon>Embryophyta</taxon>
        <taxon>Tracheophyta</taxon>
        <taxon>Spermatophyta</taxon>
        <taxon>Magnoliopsida</taxon>
        <taxon>eudicotyledons</taxon>
        <taxon>Gunneridae</taxon>
        <taxon>Pentapetalae</taxon>
        <taxon>Caryophyllales</taxon>
        <taxon>Cactineae</taxon>
        <taxon>Cactaceae</taxon>
        <taxon>Cactoideae</taxon>
        <taxon>Echinocereeae</taxon>
        <taxon>Carnegiea</taxon>
    </lineage>
</organism>
<evidence type="ECO:0000256" key="1">
    <source>
        <dbReference type="SAM" id="MobiDB-lite"/>
    </source>
</evidence>
<dbReference type="CDD" id="cd00303">
    <property type="entry name" value="retropepsin_like"/>
    <property type="match status" value="1"/>
</dbReference>
<comment type="caution">
    <text evidence="3">The sequence shown here is derived from an EMBL/GenBank/DDBJ whole genome shotgun (WGS) entry which is preliminary data.</text>
</comment>
<evidence type="ECO:0000313" key="3">
    <source>
        <dbReference type="EMBL" id="KAJ8451341.1"/>
    </source>
</evidence>
<evidence type="ECO:0008006" key="5">
    <source>
        <dbReference type="Google" id="ProtNLM"/>
    </source>
</evidence>
<dbReference type="EMBL" id="JAKOGI010000010">
    <property type="protein sequence ID" value="KAJ8451341.1"/>
    <property type="molecule type" value="Genomic_DNA"/>
</dbReference>
<dbReference type="PANTHER" id="PTHR33240:SF17">
    <property type="entry name" value="EUKARYOTIC PEPTIDE CHAIN RELEASE FACTOR GTP-BINDING SUBUNIT-LIKE"/>
    <property type="match status" value="1"/>
</dbReference>
<feature type="transmembrane region" description="Helical" evidence="2">
    <location>
        <begin position="295"/>
        <end position="317"/>
    </location>
</feature>
<keyword evidence="2" id="KW-0472">Membrane</keyword>
<feature type="transmembrane region" description="Helical" evidence="2">
    <location>
        <begin position="329"/>
        <end position="349"/>
    </location>
</feature>
<evidence type="ECO:0000256" key="2">
    <source>
        <dbReference type="SAM" id="Phobius"/>
    </source>
</evidence>
<dbReference type="AlphaFoldDB" id="A0A9Q1KYX0"/>